<dbReference type="AlphaFoldDB" id="A0A2T8KLC3"/>
<dbReference type="GO" id="GO:0005524">
    <property type="term" value="F:ATP binding"/>
    <property type="evidence" value="ECO:0007669"/>
    <property type="project" value="InterPro"/>
</dbReference>
<dbReference type="EMBL" id="CM008048">
    <property type="protein sequence ID" value="PVH62944.1"/>
    <property type="molecule type" value="Genomic_DNA"/>
</dbReference>
<dbReference type="PROSITE" id="PS50011">
    <property type="entry name" value="PROTEIN_KINASE_DOM"/>
    <property type="match status" value="1"/>
</dbReference>
<dbReference type="PANTHER" id="PTHR45707:SF50">
    <property type="entry name" value="VESICLE-ASSOCIATED PROTEIN 1-1"/>
    <property type="match status" value="1"/>
</dbReference>
<evidence type="ECO:0000256" key="1">
    <source>
        <dbReference type="SAM" id="SignalP"/>
    </source>
</evidence>
<feature type="signal peptide" evidence="1">
    <location>
        <begin position="1"/>
        <end position="16"/>
    </location>
</feature>
<dbReference type="Pfam" id="PF07714">
    <property type="entry name" value="PK_Tyr_Ser-Thr"/>
    <property type="match status" value="1"/>
</dbReference>
<protein>
    <recommendedName>
        <fullName evidence="2">Protein kinase domain-containing protein</fullName>
    </recommendedName>
</protein>
<accession>A0A2T8KLC3</accession>
<dbReference type="Gene3D" id="3.30.200.20">
    <property type="entry name" value="Phosphorylase Kinase, domain 1"/>
    <property type="match status" value="1"/>
</dbReference>
<proteinExistence type="predicted"/>
<dbReference type="PANTHER" id="PTHR45707">
    <property type="entry name" value="C2 CALCIUM/LIPID-BINDING PLANT PHOSPHORIBOSYLTRANSFERASE FAMILY PROTEIN"/>
    <property type="match status" value="1"/>
</dbReference>
<name>A0A2T8KLC3_9POAL</name>
<reference evidence="3" key="1">
    <citation type="submission" date="2018-04" db="EMBL/GenBank/DDBJ databases">
        <title>WGS assembly of Panicum hallii.</title>
        <authorList>
            <person name="Lovell J."/>
            <person name="Jenkins J."/>
            <person name="Lowry D."/>
            <person name="Mamidi S."/>
            <person name="Sreedasyam A."/>
            <person name="Weng X."/>
            <person name="Barry K."/>
            <person name="Bonette J."/>
            <person name="Campitelli B."/>
            <person name="Daum C."/>
            <person name="Gordon S."/>
            <person name="Gould B."/>
            <person name="Lipzen A."/>
            <person name="Macqueen A."/>
            <person name="Palacio-Mejia J."/>
            <person name="Plott C."/>
            <person name="Shakirov E."/>
            <person name="Shu S."/>
            <person name="Yoshinaga Y."/>
            <person name="Zane M."/>
            <person name="Rokhsar D."/>
            <person name="Grimwood J."/>
            <person name="Schmutz J."/>
            <person name="Juenger T."/>
        </authorList>
    </citation>
    <scope>NUCLEOTIDE SEQUENCE [LARGE SCALE GENOMIC DNA]</scope>
    <source>
        <strain evidence="3">FIL2</strain>
    </source>
</reference>
<sequence>MFSLGAVIIIILTGRADYIRISNRSSQEFIDLTVKNWSKRLQQTFSGSPLELCCHQLKKCMEVAFRCVEEDRHERPGIVDVIYALNEIDDTIDWMEDGLWDKVEQRVVELSVGEDSTHRIDDINIELKVLECIVDGREDPSNLKLPLLELITKKFANELRIGNGGCGEVYKGVLQNKVIAVKKLHSSHTIEDKMFHQEVQSLIMVKHQNMVRFLGYCLHTEEKAMKMEGKIIMAQIRERLLCFDYMSKGSLENHLTGNLYCLISIYIIHCCAS</sequence>
<gene>
    <name evidence="3" type="ORF">PAHAL_3G436500</name>
</gene>
<dbReference type="InterPro" id="IPR011009">
    <property type="entry name" value="Kinase-like_dom_sf"/>
</dbReference>
<dbReference type="GO" id="GO:0004672">
    <property type="term" value="F:protein kinase activity"/>
    <property type="evidence" value="ECO:0007669"/>
    <property type="project" value="InterPro"/>
</dbReference>
<feature type="chain" id="PRO_5015464373" description="Protein kinase domain-containing protein" evidence="1">
    <location>
        <begin position="17"/>
        <end position="273"/>
    </location>
</feature>
<dbReference type="SUPFAM" id="SSF56112">
    <property type="entry name" value="Protein kinase-like (PK-like)"/>
    <property type="match status" value="2"/>
</dbReference>
<dbReference type="Proteomes" id="UP000243499">
    <property type="component" value="Chromosome 3"/>
</dbReference>
<keyword evidence="1" id="KW-0732">Signal</keyword>
<feature type="domain" description="Protein kinase" evidence="2">
    <location>
        <begin position="155"/>
        <end position="273"/>
    </location>
</feature>
<dbReference type="Gramene" id="PVH62944">
    <property type="protein sequence ID" value="PVH62944"/>
    <property type="gene ID" value="PAHAL_3G436500"/>
</dbReference>
<dbReference type="InterPro" id="IPR000719">
    <property type="entry name" value="Prot_kinase_dom"/>
</dbReference>
<evidence type="ECO:0000313" key="3">
    <source>
        <dbReference type="EMBL" id="PVH62944.1"/>
    </source>
</evidence>
<organism evidence="3">
    <name type="scientific">Panicum hallii</name>
    <dbReference type="NCBI Taxonomy" id="206008"/>
    <lineage>
        <taxon>Eukaryota</taxon>
        <taxon>Viridiplantae</taxon>
        <taxon>Streptophyta</taxon>
        <taxon>Embryophyta</taxon>
        <taxon>Tracheophyta</taxon>
        <taxon>Spermatophyta</taxon>
        <taxon>Magnoliopsida</taxon>
        <taxon>Liliopsida</taxon>
        <taxon>Poales</taxon>
        <taxon>Poaceae</taxon>
        <taxon>PACMAD clade</taxon>
        <taxon>Panicoideae</taxon>
        <taxon>Panicodae</taxon>
        <taxon>Paniceae</taxon>
        <taxon>Panicinae</taxon>
        <taxon>Panicum</taxon>
        <taxon>Panicum sect. Panicum</taxon>
    </lineage>
</organism>
<dbReference type="Gene3D" id="1.10.510.10">
    <property type="entry name" value="Transferase(Phosphotransferase) domain 1"/>
    <property type="match status" value="1"/>
</dbReference>
<dbReference type="InterPro" id="IPR001245">
    <property type="entry name" value="Ser-Thr/Tyr_kinase_cat_dom"/>
</dbReference>
<evidence type="ECO:0000259" key="2">
    <source>
        <dbReference type="PROSITE" id="PS50011"/>
    </source>
</evidence>